<evidence type="ECO:0000313" key="2">
    <source>
        <dbReference type="Proteomes" id="UP000273054"/>
    </source>
</evidence>
<protein>
    <submittedName>
        <fullName evidence="1">Uncharacterized protein</fullName>
    </submittedName>
</protein>
<dbReference type="EMBL" id="LT994651">
    <property type="protein sequence ID" value="SPN79592.1"/>
    <property type="molecule type" value="Genomic_DNA"/>
</dbReference>
<accession>A0A2R8FF48</accession>
<gene>
    <name evidence="1" type="ORF">BRZCDTV_432</name>
</gene>
<name>A0A2R8FF48_9VIRU</name>
<reference evidence="1" key="1">
    <citation type="submission" date="2018-03" db="EMBL/GenBank/DDBJ databases">
        <authorList>
            <consortium name="Urmite Genomes"/>
        </authorList>
    </citation>
    <scope>NUCLEOTIDE SEQUENCE [LARGE SCALE GENOMIC DNA]</scope>
    <source>
        <strain evidence="1">IHUMI-27.7</strain>
    </source>
</reference>
<dbReference type="Proteomes" id="UP000273054">
    <property type="component" value="Segment"/>
</dbReference>
<feature type="non-terminal residue" evidence="1">
    <location>
        <position position="1"/>
    </location>
</feature>
<keyword evidence="2" id="KW-1185">Reference proteome</keyword>
<sequence length="116" mass="13357">LYAISESPYEQEVLLSQRGRLALTRKYLNQDEITVYECVYVPEVLFYEEEVNRLVESRPDDKVWAERLSSLVSPEELEIFTPEEKPPGSVLESFTGERISSKAVELAILRLSYLLG</sequence>
<proteinExistence type="predicted"/>
<organism evidence="1">
    <name type="scientific">Brazilian cedratvirus IHUMI</name>
    <dbReference type="NCBI Taxonomy" id="2126980"/>
    <lineage>
        <taxon>Viruses</taxon>
        <taxon>Pithoviruses</taxon>
        <taxon>Orthocedratvirinae</taxon>
        <taxon>Alphacedratvirus</taxon>
        <taxon>Alphacedratvirus brasiliense</taxon>
    </lineage>
</organism>
<evidence type="ECO:0000313" key="1">
    <source>
        <dbReference type="EMBL" id="SPN79592.1"/>
    </source>
</evidence>